<evidence type="ECO:0000313" key="3">
    <source>
        <dbReference type="Proteomes" id="UP001589844"/>
    </source>
</evidence>
<dbReference type="RefSeq" id="WP_390210399.1">
    <property type="nucleotide sequence ID" value="NZ_JBHLXJ010000004.1"/>
</dbReference>
<comment type="caution">
    <text evidence="2">The sequence shown here is derived from an EMBL/GenBank/DDBJ whole genome shotgun (WGS) entry which is preliminary data.</text>
</comment>
<reference evidence="2 3" key="1">
    <citation type="submission" date="2024-09" db="EMBL/GenBank/DDBJ databases">
        <authorList>
            <person name="Sun Q."/>
            <person name="Mori K."/>
        </authorList>
    </citation>
    <scope>NUCLEOTIDE SEQUENCE [LARGE SCALE GENOMIC DNA]</scope>
    <source>
        <strain evidence="2 3">CCM 8677</strain>
    </source>
</reference>
<sequence>MNRQISLLAVSDPSLASAVNRSFSRTLARTLLSCLIACTMLQATPAQAQSASSVSPAKLGDVKPRASDAEWTSYRDAYKSMLWFEKFGKPKNLIQVHLQIVPKDKNSNIENYGLHILGKTIHLNLPLDTLGRAALPLLKSAYDENAELVLNQKSGQASFQFRTSLILRADGIYEMSELRAACEQALSYQAYIDPALSKSKKCVGVRLGFAKKDYAAHVETRMPNTNTQTLTLTDNSSLWADGINNVKAVNLLFAQYPEKSQLFTRTSPLGMIALIE</sequence>
<protein>
    <submittedName>
        <fullName evidence="2">Uncharacterized protein</fullName>
    </submittedName>
</protein>
<name>A0ABV6IBM3_9BURK</name>
<organism evidence="2 3">
    <name type="scientific">Undibacterium danionis</name>
    <dbReference type="NCBI Taxonomy" id="1812100"/>
    <lineage>
        <taxon>Bacteria</taxon>
        <taxon>Pseudomonadati</taxon>
        <taxon>Pseudomonadota</taxon>
        <taxon>Betaproteobacteria</taxon>
        <taxon>Burkholderiales</taxon>
        <taxon>Oxalobacteraceae</taxon>
        <taxon>Undibacterium</taxon>
    </lineage>
</organism>
<gene>
    <name evidence="2" type="ORF">ACFFJH_04545</name>
</gene>
<dbReference type="Proteomes" id="UP001589844">
    <property type="component" value="Unassembled WGS sequence"/>
</dbReference>
<feature type="signal peptide" evidence="1">
    <location>
        <begin position="1"/>
        <end position="48"/>
    </location>
</feature>
<proteinExistence type="predicted"/>
<evidence type="ECO:0000256" key="1">
    <source>
        <dbReference type="SAM" id="SignalP"/>
    </source>
</evidence>
<dbReference type="EMBL" id="JBHLXJ010000004">
    <property type="protein sequence ID" value="MFC0349062.1"/>
    <property type="molecule type" value="Genomic_DNA"/>
</dbReference>
<evidence type="ECO:0000313" key="2">
    <source>
        <dbReference type="EMBL" id="MFC0349062.1"/>
    </source>
</evidence>
<accession>A0ABV6IBM3</accession>
<feature type="chain" id="PRO_5045336799" evidence="1">
    <location>
        <begin position="49"/>
        <end position="276"/>
    </location>
</feature>
<keyword evidence="1" id="KW-0732">Signal</keyword>
<keyword evidence="3" id="KW-1185">Reference proteome</keyword>